<dbReference type="Proteomes" id="UP000639772">
    <property type="component" value="Chromosome 1"/>
</dbReference>
<dbReference type="PANTHER" id="PTHR42828:SF3">
    <property type="entry name" value="THREONYLCARBAMOYL-AMP SYNTHASE"/>
    <property type="match status" value="1"/>
</dbReference>
<dbReference type="Pfam" id="PF01300">
    <property type="entry name" value="Sua5_yciO_yrdC"/>
    <property type="match status" value="1"/>
</dbReference>
<accession>A0A835RZH9</accession>
<dbReference type="PANTHER" id="PTHR42828">
    <property type="entry name" value="DHBP SYNTHASE RIBB-LIKE ALPHA/BETA DOMAIN-CONTAINING PROTEIN"/>
    <property type="match status" value="1"/>
</dbReference>
<sequence length="251" mass="28292">MASEVIKPCCFADSFLSFRRSVVNLCHAVPRLSPSRRHRRFSSFAAKRNPKRLKYSSERLFKKEDGMLYLEMDPGGTDTWKLEPVVQLIKDGAVGIIPTDTVIKGVGVSKASIIADSHLNVDKDTLLCSPQYLVPLFTRHRQVYYRVSWVMHVARQISLELSHCLPGPYTFILPASKELPKQCVRNGLITKYASRKNVGVRMQTMPSAAILSHLDSPLISTSVKFPAENQWMINPVMIADIYRPEAYGGRV</sequence>
<dbReference type="InterPro" id="IPR006070">
    <property type="entry name" value="Sua5-like_dom"/>
</dbReference>
<gene>
    <name evidence="3" type="ORF">HPP92_001241</name>
</gene>
<dbReference type="InterPro" id="IPR052532">
    <property type="entry name" value="SUA5_domain"/>
</dbReference>
<evidence type="ECO:0000313" key="3">
    <source>
        <dbReference type="EMBL" id="KAG0501169.1"/>
    </source>
</evidence>
<protein>
    <recommendedName>
        <fullName evidence="1">Threonylcarbamoyl-AMP synthase</fullName>
    </recommendedName>
</protein>
<dbReference type="GO" id="GO:0003725">
    <property type="term" value="F:double-stranded RNA binding"/>
    <property type="evidence" value="ECO:0007669"/>
    <property type="project" value="InterPro"/>
</dbReference>
<dbReference type="AlphaFoldDB" id="A0A835RZH9"/>
<dbReference type="Gene3D" id="3.90.870.10">
    <property type="entry name" value="DHBP synthase"/>
    <property type="match status" value="1"/>
</dbReference>
<dbReference type="InterPro" id="IPR017945">
    <property type="entry name" value="DHBP_synth_RibB-like_a/b_dom"/>
</dbReference>
<dbReference type="OrthoDB" id="3648309at2759"/>
<comment type="caution">
    <text evidence="3">The sequence shown here is derived from an EMBL/GenBank/DDBJ whole genome shotgun (WGS) entry which is preliminary data.</text>
</comment>
<dbReference type="EMBL" id="JADCNM010000001">
    <property type="protein sequence ID" value="KAG0501169.1"/>
    <property type="molecule type" value="Genomic_DNA"/>
</dbReference>
<proteinExistence type="predicted"/>
<evidence type="ECO:0000313" key="4">
    <source>
        <dbReference type="Proteomes" id="UP000639772"/>
    </source>
</evidence>
<feature type="domain" description="YrdC-like" evidence="2">
    <location>
        <begin position="79"/>
        <end position="251"/>
    </location>
</feature>
<name>A0A835RZH9_VANPL</name>
<reference evidence="3 4" key="1">
    <citation type="journal article" date="2020" name="Nat. Food">
        <title>A phased Vanilla planifolia genome enables genetic improvement of flavour and production.</title>
        <authorList>
            <person name="Hasing T."/>
            <person name="Tang H."/>
            <person name="Brym M."/>
            <person name="Khazi F."/>
            <person name="Huang T."/>
            <person name="Chambers A.H."/>
        </authorList>
    </citation>
    <scope>NUCLEOTIDE SEQUENCE [LARGE SCALE GENOMIC DNA]</scope>
    <source>
        <tissue evidence="3">Leaf</tissue>
    </source>
</reference>
<evidence type="ECO:0000259" key="2">
    <source>
        <dbReference type="PROSITE" id="PS51163"/>
    </source>
</evidence>
<dbReference type="SUPFAM" id="SSF55821">
    <property type="entry name" value="YrdC/RibB"/>
    <property type="match status" value="1"/>
</dbReference>
<evidence type="ECO:0000256" key="1">
    <source>
        <dbReference type="ARBA" id="ARBA00015492"/>
    </source>
</evidence>
<organism evidence="3 4">
    <name type="scientific">Vanilla planifolia</name>
    <name type="common">Vanilla</name>
    <dbReference type="NCBI Taxonomy" id="51239"/>
    <lineage>
        <taxon>Eukaryota</taxon>
        <taxon>Viridiplantae</taxon>
        <taxon>Streptophyta</taxon>
        <taxon>Embryophyta</taxon>
        <taxon>Tracheophyta</taxon>
        <taxon>Spermatophyta</taxon>
        <taxon>Magnoliopsida</taxon>
        <taxon>Liliopsida</taxon>
        <taxon>Asparagales</taxon>
        <taxon>Orchidaceae</taxon>
        <taxon>Vanilloideae</taxon>
        <taxon>Vanilleae</taxon>
        <taxon>Vanilla</taxon>
    </lineage>
</organism>
<dbReference type="PROSITE" id="PS51163">
    <property type="entry name" value="YRDC"/>
    <property type="match status" value="1"/>
</dbReference>